<dbReference type="OrthoDB" id="9765171at2"/>
<reference evidence="7 8" key="1">
    <citation type="submission" date="2018-04" db="EMBL/GenBank/DDBJ databases">
        <title>Genomic Encyclopedia of Type Strains, Phase IV (KMG-IV): sequencing the most valuable type-strain genomes for metagenomic binning, comparative biology and taxonomic classification.</title>
        <authorList>
            <person name="Goeker M."/>
        </authorList>
    </citation>
    <scope>NUCLEOTIDE SEQUENCE [LARGE SCALE GENOMIC DNA]</scope>
    <source>
        <strain evidence="7 8">DSM 104150</strain>
    </source>
</reference>
<dbReference type="GO" id="GO:0020037">
    <property type="term" value="F:heme binding"/>
    <property type="evidence" value="ECO:0007669"/>
    <property type="project" value="InterPro"/>
</dbReference>
<dbReference type="Gene3D" id="3.10.450.50">
    <property type="match status" value="1"/>
</dbReference>
<evidence type="ECO:0000259" key="6">
    <source>
        <dbReference type="PROSITE" id="PS51007"/>
    </source>
</evidence>
<dbReference type="Proteomes" id="UP000248330">
    <property type="component" value="Unassembled WGS sequence"/>
</dbReference>
<dbReference type="RefSeq" id="WP_146216673.1">
    <property type="nucleotide sequence ID" value="NZ_CAKZQT010000014.1"/>
</dbReference>
<dbReference type="InterPro" id="IPR036909">
    <property type="entry name" value="Cyt_c-like_dom_sf"/>
</dbReference>
<keyword evidence="3 4" id="KW-0408">Iron</keyword>
<feature type="domain" description="Cytochrome c" evidence="6">
    <location>
        <begin position="67"/>
        <end position="161"/>
    </location>
</feature>
<protein>
    <submittedName>
        <fullName evidence="7">SnoaL-like protein</fullName>
    </submittedName>
</protein>
<evidence type="ECO:0000313" key="7">
    <source>
        <dbReference type="EMBL" id="PXV63724.1"/>
    </source>
</evidence>
<dbReference type="Gene3D" id="1.10.760.10">
    <property type="entry name" value="Cytochrome c-like domain"/>
    <property type="match status" value="1"/>
</dbReference>
<feature type="compositionally biased region" description="Basic and acidic residues" evidence="5">
    <location>
        <begin position="185"/>
        <end position="194"/>
    </location>
</feature>
<dbReference type="GO" id="GO:0009055">
    <property type="term" value="F:electron transfer activity"/>
    <property type="evidence" value="ECO:0007669"/>
    <property type="project" value="InterPro"/>
</dbReference>
<keyword evidence="8" id="KW-1185">Reference proteome</keyword>
<name>A0A318E1X3_9GAMM</name>
<dbReference type="InterPro" id="IPR009056">
    <property type="entry name" value="Cyt_c-like_dom"/>
</dbReference>
<comment type="caution">
    <text evidence="7">The sequence shown here is derived from an EMBL/GenBank/DDBJ whole genome shotgun (WGS) entry which is preliminary data.</text>
</comment>
<evidence type="ECO:0000313" key="8">
    <source>
        <dbReference type="Proteomes" id="UP000248330"/>
    </source>
</evidence>
<evidence type="ECO:0000256" key="2">
    <source>
        <dbReference type="ARBA" id="ARBA00022723"/>
    </source>
</evidence>
<dbReference type="InterPro" id="IPR037401">
    <property type="entry name" value="SnoaL-like"/>
</dbReference>
<dbReference type="AlphaFoldDB" id="A0A318E1X3"/>
<keyword evidence="1 4" id="KW-0349">Heme</keyword>
<dbReference type="PROSITE" id="PS51007">
    <property type="entry name" value="CYTC"/>
    <property type="match status" value="1"/>
</dbReference>
<evidence type="ECO:0000256" key="1">
    <source>
        <dbReference type="ARBA" id="ARBA00022617"/>
    </source>
</evidence>
<evidence type="ECO:0000256" key="5">
    <source>
        <dbReference type="SAM" id="MobiDB-lite"/>
    </source>
</evidence>
<organism evidence="7 8">
    <name type="scientific">Sinimarinibacterium flocculans</name>
    <dbReference type="NCBI Taxonomy" id="985250"/>
    <lineage>
        <taxon>Bacteria</taxon>
        <taxon>Pseudomonadati</taxon>
        <taxon>Pseudomonadota</taxon>
        <taxon>Gammaproteobacteria</taxon>
        <taxon>Nevskiales</taxon>
        <taxon>Nevskiaceae</taxon>
        <taxon>Sinimarinibacterium</taxon>
    </lineage>
</organism>
<evidence type="ECO:0000256" key="3">
    <source>
        <dbReference type="ARBA" id="ARBA00023004"/>
    </source>
</evidence>
<dbReference type="EMBL" id="QICN01000015">
    <property type="protein sequence ID" value="PXV63724.1"/>
    <property type="molecule type" value="Genomic_DNA"/>
</dbReference>
<feature type="region of interest" description="Disordered" evidence="5">
    <location>
        <begin position="92"/>
        <end position="115"/>
    </location>
</feature>
<gene>
    <name evidence="7" type="ORF">C8D93_11533</name>
</gene>
<accession>A0A318E1X3</accession>
<dbReference type="Pfam" id="PF13442">
    <property type="entry name" value="Cytochrome_CBB3"/>
    <property type="match status" value="1"/>
</dbReference>
<evidence type="ECO:0000256" key="4">
    <source>
        <dbReference type="PROSITE-ProRule" id="PRU00433"/>
    </source>
</evidence>
<dbReference type="GO" id="GO:0046872">
    <property type="term" value="F:metal ion binding"/>
    <property type="evidence" value="ECO:0007669"/>
    <property type="project" value="UniProtKB-KW"/>
</dbReference>
<keyword evidence="2 4" id="KW-0479">Metal-binding</keyword>
<dbReference type="Pfam" id="PF13474">
    <property type="entry name" value="SnoaL_3"/>
    <property type="match status" value="1"/>
</dbReference>
<feature type="region of interest" description="Disordered" evidence="5">
    <location>
        <begin position="175"/>
        <end position="203"/>
    </location>
</feature>
<proteinExistence type="predicted"/>
<dbReference type="InterPro" id="IPR032710">
    <property type="entry name" value="NTF2-like_dom_sf"/>
</dbReference>
<dbReference type="SUPFAM" id="SSF54427">
    <property type="entry name" value="NTF2-like"/>
    <property type="match status" value="1"/>
</dbReference>
<dbReference type="SUPFAM" id="SSF46626">
    <property type="entry name" value="Cytochrome c"/>
    <property type="match status" value="1"/>
</dbReference>
<sequence>MKLLRAVLLVAFATTIGAVGFLYSGLYPMGADTPHTGPVYWALETLRERSIARAIRDIEAPDLSDPQLLLAGGPDYNDMCAGCHLKPGRSASDLSQGLYPQPPNLAEASDDHSHAHDPAISAARQFWIIKHGIKASGMAAFGPTHDDERIWALVAFLQKLPELTPAQYQILTARDAADSGASRQSHSDTGHGEAPKPNLDPTDQSAVKALDAFTHALRSGDAESALTLLSPQVLIYEGGGAERSRDEYLDHHLKADMAFLSQARIDIRNRVVQKVGTAVVVLTESRIEASSQDQPVSLLNTETAVLEFGAEGWQITHLHWSSRDHASTQ</sequence>